<feature type="transmembrane region" description="Helical" evidence="1">
    <location>
        <begin position="173"/>
        <end position="192"/>
    </location>
</feature>
<sequence>MDLVNTALPALGEAFFLLLQPQQLMYLLIGVFLGLLVGVLPGIGGIAGLSLLLPFIYGMDPVSGLALMVGLLAVNPTSDTFSSVLLGIPGGASSQATVLDGFPMARRGEAARALSAAFMCSLYGGLISALALTGVIFVARPLILMFGIPEMLMLAILGMSMVAILAGRVPLKGVIAAGLGLLVGTIGAAGAGGSLRMTTYDMPYLVDGLQIVIVGLGIYAIPEIVSLLREDQSIAQGNSLGTGWFRGIGDWWRNKWLSTKCAVIGVIVGIIPGLGGSVVDWIAYGYTVQSTEDKSGFGKGDIRGVIGPESSANANYGGALIPTLIFGIPGSGSMAVFLGGMALLNLSPGPHMVRQNLDVTYTIVWSLALATLFGAGLCILLAGQIAKITKVRFTLMAPLLFMVIAFAAFQSRMSQGDLIALIFVGFLGILLRRFDYSRPAFLIGFVLSGQLEAFANMVNQIAGARFMRGFEFGMSYVASPLVLVILALTVASLYFGLRNARHVIETEAVAAGGKRTSVLFLLCITGYVLVALIDALLIERMGDKIFPVVVGSVTLVACIVLLIRMRLAPETSPMFVDLETGGAEANLPHGLWGTLAWFALLLILSVLFGFVIALIVFFLAFFRYRAGLSPAKTALYTIGGVCGMLAFAGILGRDFPPGLLQAYTDLPWPLR</sequence>
<feature type="transmembrane region" description="Helical" evidence="1">
    <location>
        <begin position="24"/>
        <end position="44"/>
    </location>
</feature>
<keyword evidence="1" id="KW-1133">Transmembrane helix</keyword>
<evidence type="ECO:0000259" key="2">
    <source>
        <dbReference type="Pfam" id="PF01970"/>
    </source>
</evidence>
<reference evidence="3 4" key="1">
    <citation type="submission" date="2020-11" db="EMBL/GenBank/DDBJ databases">
        <authorList>
            <person name="Lassalle F."/>
        </authorList>
    </citation>
    <scope>NUCLEOTIDE SEQUENCE [LARGE SCALE GENOMIC DNA]</scope>
    <source>
        <strain evidence="3 4">JC140</strain>
    </source>
</reference>
<feature type="transmembrane region" description="Helical" evidence="1">
    <location>
        <begin position="114"/>
        <end position="137"/>
    </location>
</feature>
<feature type="transmembrane region" description="Helical" evidence="1">
    <location>
        <begin position="416"/>
        <end position="434"/>
    </location>
</feature>
<dbReference type="InterPro" id="IPR002823">
    <property type="entry name" value="DUF112_TM"/>
</dbReference>
<keyword evidence="1" id="KW-0812">Transmembrane</keyword>
<evidence type="ECO:0000313" key="3">
    <source>
        <dbReference type="EMBL" id="CAD7031135.1"/>
    </source>
</evidence>
<feature type="transmembrane region" description="Helical" evidence="1">
    <location>
        <begin position="634"/>
        <end position="652"/>
    </location>
</feature>
<proteinExistence type="predicted"/>
<gene>
    <name evidence="3" type="ORF">REJC140_02925</name>
</gene>
<feature type="transmembrane region" description="Helical" evidence="1">
    <location>
        <begin position="474"/>
        <end position="497"/>
    </location>
</feature>
<keyword evidence="4" id="KW-1185">Reference proteome</keyword>
<dbReference type="Proteomes" id="UP000606921">
    <property type="component" value="Unassembled WGS sequence"/>
</dbReference>
<feature type="transmembrane region" description="Helical" evidence="1">
    <location>
        <begin position="324"/>
        <end position="347"/>
    </location>
</feature>
<dbReference type="PANTHER" id="PTHR35342:SF1">
    <property type="entry name" value="BLR4373 PROTEIN"/>
    <property type="match status" value="1"/>
</dbReference>
<feature type="transmembrane region" description="Helical" evidence="1">
    <location>
        <begin position="261"/>
        <end position="284"/>
    </location>
</feature>
<protein>
    <submittedName>
        <fullName evidence="3">Tricarboxylate transporter</fullName>
    </submittedName>
</protein>
<feature type="transmembrane region" description="Helical" evidence="1">
    <location>
        <begin position="391"/>
        <end position="409"/>
    </location>
</feature>
<dbReference type="EMBL" id="CABFWF030000008">
    <property type="protein sequence ID" value="CAD7031135.1"/>
    <property type="molecule type" value="Genomic_DNA"/>
</dbReference>
<evidence type="ECO:0000313" key="4">
    <source>
        <dbReference type="Proteomes" id="UP000606921"/>
    </source>
</evidence>
<organism evidence="3 4">
    <name type="scientific">Pseudorhizobium endolithicum</name>
    <dbReference type="NCBI Taxonomy" id="1191678"/>
    <lineage>
        <taxon>Bacteria</taxon>
        <taxon>Pseudomonadati</taxon>
        <taxon>Pseudomonadota</taxon>
        <taxon>Alphaproteobacteria</taxon>
        <taxon>Hyphomicrobiales</taxon>
        <taxon>Rhizobiaceae</taxon>
        <taxon>Rhizobium/Agrobacterium group</taxon>
        <taxon>Pseudorhizobium</taxon>
    </lineage>
</organism>
<name>A0ABM8PI17_9HYPH</name>
<dbReference type="Pfam" id="PF01970">
    <property type="entry name" value="TctA"/>
    <property type="match status" value="1"/>
</dbReference>
<comment type="caution">
    <text evidence="3">The sequence shown here is derived from an EMBL/GenBank/DDBJ whole genome shotgun (WGS) entry which is preliminary data.</text>
</comment>
<keyword evidence="1" id="KW-0472">Membrane</keyword>
<dbReference type="RefSeq" id="WP_142592109.1">
    <property type="nucleotide sequence ID" value="NZ_CABFWF030000008.1"/>
</dbReference>
<evidence type="ECO:0000256" key="1">
    <source>
        <dbReference type="SAM" id="Phobius"/>
    </source>
</evidence>
<feature type="transmembrane region" description="Helical" evidence="1">
    <location>
        <begin position="51"/>
        <end position="74"/>
    </location>
</feature>
<dbReference type="PANTHER" id="PTHR35342">
    <property type="entry name" value="TRICARBOXYLIC TRANSPORT PROTEIN"/>
    <property type="match status" value="1"/>
</dbReference>
<feature type="transmembrane region" description="Helical" evidence="1">
    <location>
        <begin position="204"/>
        <end position="221"/>
    </location>
</feature>
<accession>A0ABM8PI17</accession>
<feature type="transmembrane region" description="Helical" evidence="1">
    <location>
        <begin position="595"/>
        <end position="622"/>
    </location>
</feature>
<feature type="transmembrane region" description="Helical" evidence="1">
    <location>
        <begin position="517"/>
        <end position="538"/>
    </location>
</feature>
<feature type="transmembrane region" description="Helical" evidence="1">
    <location>
        <begin position="359"/>
        <end position="385"/>
    </location>
</feature>
<feature type="domain" description="DUF112" evidence="2">
    <location>
        <begin position="24"/>
        <end position="442"/>
    </location>
</feature>
<feature type="transmembrane region" description="Helical" evidence="1">
    <location>
        <begin position="545"/>
        <end position="565"/>
    </location>
</feature>
<feature type="transmembrane region" description="Helical" evidence="1">
    <location>
        <begin position="143"/>
        <end position="166"/>
    </location>
</feature>